<comment type="caution">
    <text evidence="2">The sequence shown here is derived from an EMBL/GenBank/DDBJ whole genome shotgun (WGS) entry which is preliminary data.</text>
</comment>
<dbReference type="Gene3D" id="1.10.10.2910">
    <property type="match status" value="1"/>
</dbReference>
<dbReference type="Pfam" id="PF06114">
    <property type="entry name" value="Peptidase_M78"/>
    <property type="match status" value="1"/>
</dbReference>
<proteinExistence type="predicted"/>
<dbReference type="AlphaFoldDB" id="A0A645D028"/>
<feature type="domain" description="IrrE N-terminal-like" evidence="1">
    <location>
        <begin position="40"/>
        <end position="139"/>
    </location>
</feature>
<evidence type="ECO:0000313" key="2">
    <source>
        <dbReference type="EMBL" id="MPM82840.1"/>
    </source>
</evidence>
<dbReference type="EMBL" id="VSSQ01031798">
    <property type="protein sequence ID" value="MPM82840.1"/>
    <property type="molecule type" value="Genomic_DNA"/>
</dbReference>
<sequence length="250" mass="28362">MSAAKIKVASELWSPELIKRLKQKGGAELCSALSKLLGVYDAQANFVYITPDIHPQKEAFLKLHETAHAFLPWQSQTYSVIEDCEKTLDPAIATQFEREANVFASEVLFQCDRFDIEALDYDFSVQTPIILSKKYGASMYSSIRRYVSTNNRTCAVIVMNPFDNIRNEITVRRIIVSKNFGRYNAPLWPSRITPFSGPGHNIFRGGNIAEKEIISIPDRDGTAHEYSTEFFSNTYQNFLFLKPTSVVTPE</sequence>
<reference evidence="2" key="1">
    <citation type="submission" date="2019-08" db="EMBL/GenBank/DDBJ databases">
        <authorList>
            <person name="Kucharzyk K."/>
            <person name="Murdoch R.W."/>
            <person name="Higgins S."/>
            <person name="Loffler F."/>
        </authorList>
    </citation>
    <scope>NUCLEOTIDE SEQUENCE</scope>
</reference>
<protein>
    <recommendedName>
        <fullName evidence="1">IrrE N-terminal-like domain-containing protein</fullName>
    </recommendedName>
</protein>
<gene>
    <name evidence="2" type="ORF">SDC9_129902</name>
</gene>
<name>A0A645D028_9ZZZZ</name>
<dbReference type="InterPro" id="IPR010359">
    <property type="entry name" value="IrrE_HExxH"/>
</dbReference>
<accession>A0A645D028</accession>
<organism evidence="2">
    <name type="scientific">bioreactor metagenome</name>
    <dbReference type="NCBI Taxonomy" id="1076179"/>
    <lineage>
        <taxon>unclassified sequences</taxon>
        <taxon>metagenomes</taxon>
        <taxon>ecological metagenomes</taxon>
    </lineage>
</organism>
<evidence type="ECO:0000259" key="1">
    <source>
        <dbReference type="Pfam" id="PF06114"/>
    </source>
</evidence>